<dbReference type="EMBL" id="FN543093">
    <property type="protein sequence ID" value="CBA33034.1"/>
    <property type="molecule type" value="Genomic_DNA"/>
</dbReference>
<dbReference type="PATRIC" id="fig|693216.3.peg.3042"/>
<dbReference type="HOGENOM" id="CLU_3296517_0_0_6"/>
<dbReference type="Proteomes" id="UP000002069">
    <property type="component" value="Chromosome"/>
</dbReference>
<reference evidence="2" key="2">
    <citation type="journal article" date="2011" name="J. Bacteriol.">
        <title>Complete genome sequence of Cronobacter turicensis LMG 23827, a food-borne pathogen causing deaths in neonates.</title>
        <authorList>
            <person name="Stephan R."/>
            <person name="Lehner A."/>
            <person name="Tischler P."/>
            <person name="Rattei T."/>
        </authorList>
    </citation>
    <scope>NUCLEOTIDE SEQUENCE [LARGE SCALE GENOMIC DNA]</scope>
    <source>
        <strain evidence="2">DSM 18703 / CCUG 55852 / LMG 23827 / z3032</strain>
    </source>
</reference>
<proteinExistence type="predicted"/>
<evidence type="ECO:0000313" key="2">
    <source>
        <dbReference type="Proteomes" id="UP000002069"/>
    </source>
</evidence>
<sequence>MKIIKNELISAFLKKRKNISYFECAFIYLESKGVSGECYI</sequence>
<evidence type="ECO:0000313" key="1">
    <source>
        <dbReference type="EMBL" id="CBA33034.1"/>
    </source>
</evidence>
<accession>C9XYD0</accession>
<keyword evidence="2" id="KW-1185">Reference proteome</keyword>
<reference evidence="1 2" key="1">
    <citation type="journal article" date="2010" name="J. Bacteriol.">
        <title>Complete Genome Sequence of Cronobacter turicensis LMG 23827, a foodborne pathogen causing deaths in neonates.</title>
        <authorList>
            <person name="Stephan R."/>
            <person name="Lehner A."/>
            <person name="Tischler P."/>
            <person name="Rattei T."/>
        </authorList>
    </citation>
    <scope>NUCLEOTIDE SEQUENCE [LARGE SCALE GENOMIC DNA]</scope>
    <source>
        <strain evidence="2">DSM 18703 / CCUG 55852 / LMG 23827 / z3032</strain>
    </source>
</reference>
<name>C9XYD0_CROTZ</name>
<dbReference type="AlphaFoldDB" id="C9XYD0"/>
<protein>
    <submittedName>
        <fullName evidence="1">Uncharacterized protein</fullName>
    </submittedName>
</protein>
<gene>
    <name evidence="1" type="ordered locus">Ctu_32120</name>
</gene>
<organism evidence="1 2">
    <name type="scientific">Cronobacter turicensis (strain DSM 18703 / CCUG 55852 / LMG 23827 / z3032)</name>
    <dbReference type="NCBI Taxonomy" id="693216"/>
    <lineage>
        <taxon>Bacteria</taxon>
        <taxon>Pseudomonadati</taxon>
        <taxon>Pseudomonadota</taxon>
        <taxon>Gammaproteobacteria</taxon>
        <taxon>Enterobacterales</taxon>
        <taxon>Enterobacteriaceae</taxon>
        <taxon>Cronobacter</taxon>
    </lineage>
</organism>
<dbReference type="KEGG" id="ctu:CTU_32120"/>